<reference evidence="2" key="1">
    <citation type="journal article" date="2019" name="Int. J. Syst. Evol. Microbiol.">
        <title>The Global Catalogue of Microorganisms (GCM) 10K type strain sequencing project: providing services to taxonomists for standard genome sequencing and annotation.</title>
        <authorList>
            <consortium name="The Broad Institute Genomics Platform"/>
            <consortium name="The Broad Institute Genome Sequencing Center for Infectious Disease"/>
            <person name="Wu L."/>
            <person name="Ma J."/>
        </authorList>
    </citation>
    <scope>NUCLEOTIDE SEQUENCE [LARGE SCALE GENOMIC DNA]</scope>
    <source>
        <strain evidence="2">CCUG 49560</strain>
    </source>
</reference>
<protein>
    <recommendedName>
        <fullName evidence="3">DUF3618 domain-containing protein</fullName>
    </recommendedName>
</protein>
<keyword evidence="2" id="KW-1185">Reference proteome</keyword>
<proteinExistence type="predicted"/>
<dbReference type="EMBL" id="JBHSFN010000021">
    <property type="protein sequence ID" value="MFC4590284.1"/>
    <property type="molecule type" value="Genomic_DNA"/>
</dbReference>
<accession>A0ABV9EN90</accession>
<organism evidence="1 2">
    <name type="scientific">Sphaerisporangium corydalis</name>
    <dbReference type="NCBI Taxonomy" id="1441875"/>
    <lineage>
        <taxon>Bacteria</taxon>
        <taxon>Bacillati</taxon>
        <taxon>Actinomycetota</taxon>
        <taxon>Actinomycetes</taxon>
        <taxon>Streptosporangiales</taxon>
        <taxon>Streptosporangiaceae</taxon>
        <taxon>Sphaerisporangium</taxon>
    </lineage>
</organism>
<sequence length="48" mass="5400">MSGKVRTEAIAEIERVRQEVTALLAHAQRQASERLDAVQARLHNSPDF</sequence>
<gene>
    <name evidence="1" type="ORF">ACFO8L_29615</name>
</gene>
<evidence type="ECO:0008006" key="3">
    <source>
        <dbReference type="Google" id="ProtNLM"/>
    </source>
</evidence>
<comment type="caution">
    <text evidence="1">The sequence shown here is derived from an EMBL/GenBank/DDBJ whole genome shotgun (WGS) entry which is preliminary data.</text>
</comment>
<dbReference type="Proteomes" id="UP001595891">
    <property type="component" value="Unassembled WGS sequence"/>
</dbReference>
<name>A0ABV9EN90_9ACTN</name>
<evidence type="ECO:0000313" key="2">
    <source>
        <dbReference type="Proteomes" id="UP001595891"/>
    </source>
</evidence>
<evidence type="ECO:0000313" key="1">
    <source>
        <dbReference type="EMBL" id="MFC4590284.1"/>
    </source>
</evidence>
<dbReference type="RefSeq" id="WP_262843256.1">
    <property type="nucleotide sequence ID" value="NZ_JANZYP010000016.1"/>
</dbReference>